<dbReference type="AlphaFoldDB" id="A0A0E0S1R2"/>
<dbReference type="InParanoid" id="A0A0E0S1R2"/>
<evidence type="ECO:0000313" key="1">
    <source>
        <dbReference type="EMBL" id="CEF77437.1"/>
    </source>
</evidence>
<reference key="3">
    <citation type="submission" date="2014-02" db="EMBL/GenBank/DDBJ databases">
        <title>A revised Fusarium graminearum genomic reference sequence using whole shotgun re-sequencing.</title>
        <authorList>
            <person name="King R."/>
            <person name="Urban M."/>
            <person name="Hassani-Pak K."/>
            <person name="Hammond-Kosack K."/>
        </authorList>
    </citation>
    <scope>NUCLEOTIDE SEQUENCE</scope>
    <source>
        <strain>PH-1</strain>
    </source>
</reference>
<reference evidence="2 3" key="2">
    <citation type="journal article" date="2010" name="Nature">
        <title>Comparative genomics reveals mobile pathogenicity chromosomes in Fusarium.</title>
        <authorList>
            <person name="Ma L.J."/>
            <person name="van der Does H.C."/>
            <person name="Borkovich K.A."/>
            <person name="Coleman J.J."/>
            <person name="Daboussi M.J."/>
            <person name="Di Pietro A."/>
            <person name="Dufresne M."/>
            <person name="Freitag M."/>
            <person name="Grabherr M."/>
            <person name="Henrissat B."/>
            <person name="Houterman P.M."/>
            <person name="Kang S."/>
            <person name="Shim W.B."/>
            <person name="Woloshuk C."/>
            <person name="Xie X."/>
            <person name="Xu J.R."/>
            <person name="Antoniw J."/>
            <person name="Baker S.E."/>
            <person name="Bluhm B.H."/>
            <person name="Breakspear A."/>
            <person name="Brown D.W."/>
            <person name="Butchko R.A."/>
            <person name="Chapman S."/>
            <person name="Coulson R."/>
            <person name="Coutinho P.M."/>
            <person name="Danchin E.G."/>
            <person name="Diener A."/>
            <person name="Gale L.R."/>
            <person name="Gardiner D.M."/>
            <person name="Goff S."/>
            <person name="Hammond-Kosack K.E."/>
            <person name="Hilburn K."/>
            <person name="Hua-Van A."/>
            <person name="Jonkers W."/>
            <person name="Kazan K."/>
            <person name="Kodira C.D."/>
            <person name="Koehrsen M."/>
            <person name="Kumar L."/>
            <person name="Lee Y.H."/>
            <person name="Li L."/>
            <person name="Manners J.M."/>
            <person name="Miranda-Saavedra D."/>
            <person name="Mukherjee M."/>
            <person name="Park G."/>
            <person name="Park J."/>
            <person name="Park S.Y."/>
            <person name="Proctor R.H."/>
            <person name="Regev A."/>
            <person name="Ruiz-Roldan M.C."/>
            <person name="Sain D."/>
            <person name="Sakthikumar S."/>
            <person name="Sykes S."/>
            <person name="Schwartz D.C."/>
            <person name="Turgeon B.G."/>
            <person name="Wapinski I."/>
            <person name="Yoder O."/>
            <person name="Young S."/>
            <person name="Zeng Q."/>
            <person name="Zhou S."/>
            <person name="Galagan J."/>
            <person name="Cuomo C.A."/>
            <person name="Kistler H.C."/>
            <person name="Rep M."/>
        </authorList>
    </citation>
    <scope>GENOME REANNOTATION</scope>
    <source>
        <strain evidence="3">ATCC MYA-4620 / CBS 123657 / FGSC 9075 / NRRL 31084 / PH-1</strain>
        <strain evidence="2">PH-1 / ATCC MYA-4620 / FGSC 9075 / NRRL 31084</strain>
    </source>
</reference>
<name>A0A0E0S1R2_GIBZE</name>
<keyword evidence="3" id="KW-1185">Reference proteome</keyword>
<reference evidence="2" key="5">
    <citation type="submission" date="2017-01" db="UniProtKB">
        <authorList>
            <consortium name="EnsemblFungi"/>
        </authorList>
    </citation>
    <scope>IDENTIFICATION</scope>
    <source>
        <strain evidence="2">PH-1 / ATCC MYA-4620 / FGSC 9075 / NRRL 31084</strain>
    </source>
</reference>
<sequence length="66" mass="7300">MVRVTIGHPDPPSAPSKLRLRRENSILVGQCLSLHLRMSQLSVTPDFNATDTTLKQGARGQTTNWT</sequence>
<reference evidence="1 3" key="4">
    <citation type="journal article" date="2015" name="BMC Genomics">
        <title>The completed genome sequence of the pathogenic ascomycete fungus Fusarium graminearum.</title>
        <authorList>
            <person name="King R."/>
            <person name="Urban M."/>
            <person name="Hammond-Kosack M.C."/>
            <person name="Hassani-Pak K."/>
            <person name="Hammond-Kosack K.E."/>
        </authorList>
    </citation>
    <scope>NUCLEOTIDE SEQUENCE [LARGE SCALE GENOMIC DNA]</scope>
    <source>
        <strain evidence="3">ATCC MYA-4620 / CBS 123657 / FGSC 9075 / NRRL 31084 / PH-1</strain>
        <strain evidence="1">PH-1</strain>
    </source>
</reference>
<evidence type="ECO:0000313" key="3">
    <source>
        <dbReference type="Proteomes" id="UP000070720"/>
    </source>
</evidence>
<protein>
    <submittedName>
        <fullName evidence="1">Chromosome 2, complete genome</fullName>
    </submittedName>
</protein>
<evidence type="ECO:0000313" key="2">
    <source>
        <dbReference type="EnsemblFungi" id="CEF77437"/>
    </source>
</evidence>
<dbReference type="Proteomes" id="UP000070720">
    <property type="component" value="Chromosome 2"/>
</dbReference>
<dbReference type="VEuPathDB" id="FungiDB:FGRAMPH1_01G11269"/>
<dbReference type="EnsemblFungi" id="CEF77437">
    <property type="protein sequence ID" value="CEF77437"/>
    <property type="gene ID" value="FGRRES_20156"/>
</dbReference>
<dbReference type="EMBL" id="HG970333">
    <property type="protein sequence ID" value="CEF77437.1"/>
    <property type="molecule type" value="Genomic_DNA"/>
</dbReference>
<reference evidence="2 3" key="1">
    <citation type="journal article" date="2007" name="Science">
        <title>The Fusarium graminearum genome reveals a link between localized polymorphism and pathogen specialization.</title>
        <authorList>
            <person name="Cuomo C.A."/>
            <person name="Gueldener U."/>
            <person name="Xu J.-R."/>
            <person name="Trail F."/>
            <person name="Turgeon B.G."/>
            <person name="Di Pietro A."/>
            <person name="Walton J.D."/>
            <person name="Ma L.-J."/>
            <person name="Baker S.E."/>
            <person name="Rep M."/>
            <person name="Adam G."/>
            <person name="Antoniw J."/>
            <person name="Baldwin T."/>
            <person name="Calvo S.E."/>
            <person name="Chang Y.-L."/>
            <person name="DeCaprio D."/>
            <person name="Gale L.R."/>
            <person name="Gnerre S."/>
            <person name="Goswami R.S."/>
            <person name="Hammond-Kosack K."/>
            <person name="Harris L.J."/>
            <person name="Hilburn K."/>
            <person name="Kennell J.C."/>
            <person name="Kroken S."/>
            <person name="Magnuson J.K."/>
            <person name="Mannhaupt G."/>
            <person name="Mauceli E.W."/>
            <person name="Mewes H.-W."/>
            <person name="Mitterbauer R."/>
            <person name="Muehlbauer G."/>
            <person name="Muensterkoetter M."/>
            <person name="Nelson D."/>
            <person name="O'Donnell K."/>
            <person name="Ouellet T."/>
            <person name="Qi W."/>
            <person name="Quesneville H."/>
            <person name="Roncero M.I.G."/>
            <person name="Seong K.-Y."/>
            <person name="Tetko I.V."/>
            <person name="Urban M."/>
            <person name="Waalwijk C."/>
            <person name="Ward T.J."/>
            <person name="Yao J."/>
            <person name="Birren B.W."/>
            <person name="Kistler H.C."/>
        </authorList>
    </citation>
    <scope>NUCLEOTIDE SEQUENCE [LARGE SCALE GENOMIC DNA]</scope>
    <source>
        <strain evidence="3">ATCC MYA-4620 / CBS 123657 / FGSC 9075 / NRRL 31084 / PH-1</strain>
        <strain evidence="2">PH-1 / ATCC MYA-4620 / FGSC 9075 / NRRL 31084</strain>
    </source>
</reference>
<accession>A0A0E0S1R2</accession>
<gene>
    <name evidence="1" type="ORF">FGRAMPH1_01T11269</name>
</gene>
<organism evidence="2">
    <name type="scientific">Gibberella zeae (strain ATCC MYA-4620 / CBS 123657 / FGSC 9075 / NRRL 31084 / PH-1)</name>
    <name type="common">Wheat head blight fungus</name>
    <name type="synonym">Fusarium graminearum</name>
    <dbReference type="NCBI Taxonomy" id="229533"/>
    <lineage>
        <taxon>Eukaryota</taxon>
        <taxon>Fungi</taxon>
        <taxon>Dikarya</taxon>
        <taxon>Ascomycota</taxon>
        <taxon>Pezizomycotina</taxon>
        <taxon>Sordariomycetes</taxon>
        <taxon>Hypocreomycetidae</taxon>
        <taxon>Hypocreales</taxon>
        <taxon>Nectriaceae</taxon>
        <taxon>Fusarium</taxon>
    </lineage>
</organism>
<proteinExistence type="predicted"/>